<feature type="transmembrane region" description="Helical" evidence="1">
    <location>
        <begin position="360"/>
        <end position="377"/>
    </location>
</feature>
<dbReference type="PANTHER" id="PTHR36442:SF1">
    <property type="entry name" value="CYCLIC-DI-AMP PHOSPHODIESTERASE PGPH"/>
    <property type="match status" value="1"/>
</dbReference>
<feature type="transmembrane region" description="Helical" evidence="1">
    <location>
        <begin position="445"/>
        <end position="468"/>
    </location>
</feature>
<dbReference type="SMART" id="SM00471">
    <property type="entry name" value="HDc"/>
    <property type="match status" value="1"/>
</dbReference>
<dbReference type="CDD" id="cd00077">
    <property type="entry name" value="HDc"/>
    <property type="match status" value="1"/>
</dbReference>
<dbReference type="InterPro" id="IPR003607">
    <property type="entry name" value="HD/PDEase_dom"/>
</dbReference>
<feature type="transmembrane region" description="Helical" evidence="1">
    <location>
        <begin position="274"/>
        <end position="298"/>
    </location>
</feature>
<feature type="domain" description="HD" evidence="2">
    <location>
        <begin position="501"/>
        <end position="644"/>
    </location>
</feature>
<dbReference type="InterPro" id="IPR011621">
    <property type="entry name" value="Metal-dep_PHydrolase_7TM_intra"/>
</dbReference>
<dbReference type="EMBL" id="FOOY01000004">
    <property type="protein sequence ID" value="SFG08611.1"/>
    <property type="molecule type" value="Genomic_DNA"/>
</dbReference>
<feature type="transmembrane region" description="Helical" evidence="1">
    <location>
        <begin position="338"/>
        <end position="355"/>
    </location>
</feature>
<evidence type="ECO:0000313" key="4">
    <source>
        <dbReference type="Proteomes" id="UP000198752"/>
    </source>
</evidence>
<dbReference type="InterPro" id="IPR006675">
    <property type="entry name" value="HDIG_dom"/>
</dbReference>
<keyword evidence="1" id="KW-0472">Membrane</keyword>
<keyword evidence="1" id="KW-1133">Transmembrane helix</keyword>
<reference evidence="4" key="1">
    <citation type="submission" date="2016-10" db="EMBL/GenBank/DDBJ databases">
        <authorList>
            <person name="Varghese N."/>
            <person name="Submissions S."/>
        </authorList>
    </citation>
    <scope>NUCLEOTIDE SEQUENCE [LARGE SCALE GENOMIC DNA]</scope>
    <source>
        <strain evidence="4">ATCC 700379</strain>
    </source>
</reference>
<dbReference type="AlphaFoldDB" id="A0A1I2P557"/>
<sequence>MTPTIPFKQKIKKFVLVYLTDWGIVLIVGLILYGLMIGSVLPKNPNVKLHEIATNDIQSPIDTVDTQATQAKRQEAIGSTPSAYAYNKNLGLIQVEKVGDLFDTIAEVKNDEKISSDSTQEQVNAAIKIIMDRLSDSTDSHLPNNTMTALITASDHNLQIAEDIASTSIYEAMNAKVGWNDLERAQDKASASLPSSVLNDSIRRALNEVLHAYITANYSFDANATKQNKQEAARNVDNVVIHQGEVIVKKGELVTNDMIRQLKLVGLLDEHFNLIPFVGLLLFVSFITFIFWFEYFRFKENHPNYSVKFLYIYAIIFCGAAAIIKICSYLRLTNISGISYLVPLAMAPLMIRILLNERVAVVSGLLLSLVGSVLFGISAKAAIFDSSMGIVLFFSSLAGALVLRKRQARPKIMQTGGLIALVNVLVVLSLLMFQNTPFSLLSTGLSLGFAALSGFLSVVLTNGLMPLFETGFSILSPIRLIELSNPNHPLLRKILIEAPGTYHHSLMVANLAERACEVIGANGLLARVAAYYHDVGKTKRPKFFVENQMNGINPHDKISPQLSRTIIISHPYDGADILRQYRMPKEIVNIAEQHHGTTLLKYFYVKAQEQSEQPIDESEFRYPGPKVQSKEAAVVELADSIEAAVRSMKKPNPVKVNNLVKSIFNDRLSDGQFDECNITLKELKSVEKSIDETLRGVYHSRIEYPKDLKMKKVNPKWQ</sequence>
<dbReference type="Pfam" id="PF01966">
    <property type="entry name" value="HD"/>
    <property type="match status" value="1"/>
</dbReference>
<evidence type="ECO:0000256" key="1">
    <source>
        <dbReference type="SAM" id="Phobius"/>
    </source>
</evidence>
<dbReference type="NCBIfam" id="TIGR00277">
    <property type="entry name" value="HDIG"/>
    <property type="match status" value="1"/>
</dbReference>
<dbReference type="RefSeq" id="WP_093669971.1">
    <property type="nucleotide sequence ID" value="NZ_FOOY01000004.1"/>
</dbReference>
<feature type="transmembrane region" description="Helical" evidence="1">
    <location>
        <begin position="15"/>
        <end position="36"/>
    </location>
</feature>
<dbReference type="InterPro" id="IPR006674">
    <property type="entry name" value="HD_domain"/>
</dbReference>
<keyword evidence="4" id="KW-1185">Reference proteome</keyword>
<feature type="transmembrane region" description="Helical" evidence="1">
    <location>
        <begin position="310"/>
        <end position="332"/>
    </location>
</feature>
<dbReference type="Gene3D" id="1.10.3210.10">
    <property type="entry name" value="Hypothetical protein af1432"/>
    <property type="match status" value="1"/>
</dbReference>
<dbReference type="OrthoDB" id="9806952at2"/>
<feature type="transmembrane region" description="Helical" evidence="1">
    <location>
        <begin position="383"/>
        <end position="403"/>
    </location>
</feature>
<dbReference type="STRING" id="269670.SAMN02982927_00615"/>
<dbReference type="InterPro" id="IPR052722">
    <property type="entry name" value="PgpH_phosphodiesterase"/>
</dbReference>
<proteinExistence type="predicted"/>
<dbReference type="SUPFAM" id="SSF109604">
    <property type="entry name" value="HD-domain/PDEase-like"/>
    <property type="match status" value="1"/>
</dbReference>
<feature type="transmembrane region" description="Helical" evidence="1">
    <location>
        <begin position="415"/>
        <end position="433"/>
    </location>
</feature>
<dbReference type="Pfam" id="PF07697">
    <property type="entry name" value="7TMR-HDED"/>
    <property type="match status" value="1"/>
</dbReference>
<dbReference type="PROSITE" id="PS51831">
    <property type="entry name" value="HD"/>
    <property type="match status" value="1"/>
</dbReference>
<dbReference type="Pfam" id="PF07698">
    <property type="entry name" value="7TM-7TMR_HD"/>
    <property type="match status" value="1"/>
</dbReference>
<gene>
    <name evidence="3" type="ORF">SAMN02982927_00615</name>
</gene>
<name>A0A1I2P557_9BACL</name>
<evidence type="ECO:0000313" key="3">
    <source>
        <dbReference type="EMBL" id="SFG08611.1"/>
    </source>
</evidence>
<protein>
    <recommendedName>
        <fullName evidence="2">HD domain-containing protein</fullName>
    </recommendedName>
</protein>
<dbReference type="Proteomes" id="UP000198752">
    <property type="component" value="Unassembled WGS sequence"/>
</dbReference>
<organism evidence="3 4">
    <name type="scientific">Sporolactobacillus nakayamae</name>
    <dbReference type="NCBI Taxonomy" id="269670"/>
    <lineage>
        <taxon>Bacteria</taxon>
        <taxon>Bacillati</taxon>
        <taxon>Bacillota</taxon>
        <taxon>Bacilli</taxon>
        <taxon>Bacillales</taxon>
        <taxon>Sporolactobacillaceae</taxon>
        <taxon>Sporolactobacillus</taxon>
    </lineage>
</organism>
<dbReference type="InterPro" id="IPR011624">
    <property type="entry name" value="Metal-dep_PHydrolase_7TM_extra"/>
</dbReference>
<evidence type="ECO:0000259" key="2">
    <source>
        <dbReference type="PROSITE" id="PS51831"/>
    </source>
</evidence>
<keyword evidence="1" id="KW-0812">Transmembrane</keyword>
<accession>A0A1I2P557</accession>
<dbReference type="PANTHER" id="PTHR36442">
    <property type="entry name" value="CYCLIC-DI-AMP PHOSPHODIESTERASE PGPH"/>
    <property type="match status" value="1"/>
</dbReference>